<reference evidence="1 2" key="1">
    <citation type="submission" date="2023-02" db="EMBL/GenBank/DDBJ databases">
        <title>LHISI_Scaffold_Assembly.</title>
        <authorList>
            <person name="Stuart O.P."/>
            <person name="Cleave R."/>
            <person name="Magrath M.J.L."/>
            <person name="Mikheyev A.S."/>
        </authorList>
    </citation>
    <scope>NUCLEOTIDE SEQUENCE [LARGE SCALE GENOMIC DNA]</scope>
    <source>
        <strain evidence="1">Daus_M_001</strain>
        <tissue evidence="1">Leg muscle</tissue>
    </source>
</reference>
<organism evidence="1 2">
    <name type="scientific">Dryococelus australis</name>
    <dbReference type="NCBI Taxonomy" id="614101"/>
    <lineage>
        <taxon>Eukaryota</taxon>
        <taxon>Metazoa</taxon>
        <taxon>Ecdysozoa</taxon>
        <taxon>Arthropoda</taxon>
        <taxon>Hexapoda</taxon>
        <taxon>Insecta</taxon>
        <taxon>Pterygota</taxon>
        <taxon>Neoptera</taxon>
        <taxon>Polyneoptera</taxon>
        <taxon>Phasmatodea</taxon>
        <taxon>Verophasmatodea</taxon>
        <taxon>Anareolatae</taxon>
        <taxon>Phasmatidae</taxon>
        <taxon>Eurycanthinae</taxon>
        <taxon>Dryococelus</taxon>
    </lineage>
</organism>
<evidence type="ECO:0000313" key="1">
    <source>
        <dbReference type="EMBL" id="KAJ8886584.1"/>
    </source>
</evidence>
<keyword evidence="2" id="KW-1185">Reference proteome</keyword>
<evidence type="ECO:0000313" key="2">
    <source>
        <dbReference type="Proteomes" id="UP001159363"/>
    </source>
</evidence>
<protein>
    <submittedName>
        <fullName evidence="1">Uncharacterized protein</fullName>
    </submittedName>
</protein>
<comment type="caution">
    <text evidence="1">The sequence shown here is derived from an EMBL/GenBank/DDBJ whole genome shotgun (WGS) entry which is preliminary data.</text>
</comment>
<dbReference type="EMBL" id="JARBHB010000004">
    <property type="protein sequence ID" value="KAJ8886584.1"/>
    <property type="molecule type" value="Genomic_DNA"/>
</dbReference>
<dbReference type="Proteomes" id="UP001159363">
    <property type="component" value="Chromosome X"/>
</dbReference>
<gene>
    <name evidence="1" type="ORF">PR048_012796</name>
</gene>
<sequence length="295" mass="34004">MNETVQIPRAKKRSRICENDKRHIAKFNRNNGQAYTDFSTVDVQSHQPRDGSHTPNTLVNKFYLVVPSDTVEVCKRFFLQTYSLSDGRVSRALKKYREGKAPGEDLRGRKPNPINKRPEVIAAIVFKSAFEHQKNVRLLQGSMSQGKQGMCERKLLESHAKLNLHFQTPRKDTCKTCDLCNIKKKYPNLTLREKMEMETSHELHLRKAEKSRECIKHDSSCTNARTHVISMDLQKALPSPKLTVSDTYYKQRNRNMNVALTNQHYVQSYNNSIETIEEKFLVSGHSCLSNDDDFG</sequence>
<proteinExistence type="predicted"/>
<name>A0ABQ9HR58_9NEOP</name>
<accession>A0ABQ9HR58</accession>